<dbReference type="Proteomes" id="UP000070412">
    <property type="component" value="Unassembled WGS sequence"/>
</dbReference>
<keyword evidence="5" id="KW-1185">Reference proteome</keyword>
<evidence type="ECO:0000313" key="5">
    <source>
        <dbReference type="Proteomes" id="UP000070412"/>
    </source>
</evidence>
<feature type="compositionally biased region" description="Basic and acidic residues" evidence="1">
    <location>
        <begin position="175"/>
        <end position="198"/>
    </location>
</feature>
<feature type="transmembrane region" description="Helical" evidence="2">
    <location>
        <begin position="7"/>
        <end position="26"/>
    </location>
</feature>
<dbReference type="AlphaFoldDB" id="A0A834R5S5"/>
<proteinExistence type="predicted"/>
<evidence type="ECO:0008006" key="6">
    <source>
        <dbReference type="Google" id="ProtNLM"/>
    </source>
</evidence>
<dbReference type="EMBL" id="WVUK01000062">
    <property type="protein sequence ID" value="KAF7490997.1"/>
    <property type="molecule type" value="Genomic_DNA"/>
</dbReference>
<organism evidence="3">
    <name type="scientific">Sarcoptes scabiei</name>
    <name type="common">Itch mite</name>
    <name type="synonym">Acarus scabiei</name>
    <dbReference type="NCBI Taxonomy" id="52283"/>
    <lineage>
        <taxon>Eukaryota</taxon>
        <taxon>Metazoa</taxon>
        <taxon>Ecdysozoa</taxon>
        <taxon>Arthropoda</taxon>
        <taxon>Chelicerata</taxon>
        <taxon>Arachnida</taxon>
        <taxon>Acari</taxon>
        <taxon>Acariformes</taxon>
        <taxon>Sarcoptiformes</taxon>
        <taxon>Astigmata</taxon>
        <taxon>Psoroptidia</taxon>
        <taxon>Sarcoptoidea</taxon>
        <taxon>Sarcoptidae</taxon>
        <taxon>Sarcoptinae</taxon>
        <taxon>Sarcoptes</taxon>
    </lineage>
</organism>
<reference evidence="5" key="1">
    <citation type="journal article" date="2020" name="PLoS Negl. Trop. Dis.">
        <title>High-quality nuclear genome for Sarcoptes scabiei-A critical resource for a neglected parasite.</title>
        <authorList>
            <person name="Korhonen P.K."/>
            <person name="Gasser R.B."/>
            <person name="Ma G."/>
            <person name="Wang T."/>
            <person name="Stroehlein A.J."/>
            <person name="Young N.D."/>
            <person name="Ang C.S."/>
            <person name="Fernando D.D."/>
            <person name="Lu H.C."/>
            <person name="Taylor S."/>
            <person name="Reynolds S.L."/>
            <person name="Mofiz E."/>
            <person name="Najaraj S.H."/>
            <person name="Gowda H."/>
            <person name="Madugundu A."/>
            <person name="Renuse S."/>
            <person name="Holt D."/>
            <person name="Pandey A."/>
            <person name="Papenfuss A.T."/>
            <person name="Fischer K."/>
        </authorList>
    </citation>
    <scope>NUCLEOTIDE SEQUENCE [LARGE SCALE GENOMIC DNA]</scope>
</reference>
<sequence>MINIHHVGFIIIVIILTSNSIIIRSLKRNYNGTNWENSQSTERNWSKQSFDLRRASILLIVISFSLFIPICMICFLSRNPARLHLKSLELYEKQKEIRMTKIDTSDDYSLAKNSFPLYKNNIEQSRKTVIESNEIKRRRKSSKDSVKTYLILSSDDLMDSEEGIESSKLTQSKSESYKIDKLSKENSEKGEKSFKSDNKIIQIQSKGNIISGSSHQI</sequence>
<accession>A0A834R5S5</accession>
<name>A0A834R5S5_SARSC</name>
<feature type="region of interest" description="Disordered" evidence="1">
    <location>
        <begin position="163"/>
        <end position="199"/>
    </location>
</feature>
<feature type="transmembrane region" description="Helical" evidence="2">
    <location>
        <begin position="55"/>
        <end position="76"/>
    </location>
</feature>
<keyword evidence="2" id="KW-1133">Transmembrane helix</keyword>
<gene>
    <name evidence="3" type="ORF">SSS_9092</name>
</gene>
<keyword evidence="2" id="KW-0812">Transmembrane</keyword>
<reference evidence="4" key="3">
    <citation type="submission" date="2022-06" db="UniProtKB">
        <authorList>
            <consortium name="EnsemblMetazoa"/>
        </authorList>
    </citation>
    <scope>IDENTIFICATION</scope>
</reference>
<evidence type="ECO:0000256" key="2">
    <source>
        <dbReference type="SAM" id="Phobius"/>
    </source>
</evidence>
<evidence type="ECO:0000313" key="4">
    <source>
        <dbReference type="EnsemblMetazoa" id="KAF7490997.1"/>
    </source>
</evidence>
<reference evidence="3" key="2">
    <citation type="submission" date="2020-01" db="EMBL/GenBank/DDBJ databases">
        <authorList>
            <person name="Korhonen P.K.K."/>
            <person name="Guangxu M.G."/>
            <person name="Wang T.W."/>
            <person name="Stroehlein A.J.S."/>
            <person name="Young N.D."/>
            <person name="Ang C.-S.A."/>
            <person name="Fernando D.W.F."/>
            <person name="Lu H.L."/>
            <person name="Taylor S.T."/>
            <person name="Ehtesham M.E.M."/>
            <person name="Najaraj S.H.N."/>
            <person name="Harsha G.H.G."/>
            <person name="Madugundu A.M."/>
            <person name="Renuse S.R."/>
            <person name="Holt D.H."/>
            <person name="Pandey A.P."/>
            <person name="Papenfuss A.P."/>
            <person name="Gasser R.B.G."/>
            <person name="Fischer K.F."/>
        </authorList>
    </citation>
    <scope>NUCLEOTIDE SEQUENCE</scope>
    <source>
        <strain evidence="3">SSS_KF_BRIS2020</strain>
    </source>
</reference>
<protein>
    <recommendedName>
        <fullName evidence="6">Transmembrane protein</fullName>
    </recommendedName>
</protein>
<evidence type="ECO:0000256" key="1">
    <source>
        <dbReference type="SAM" id="MobiDB-lite"/>
    </source>
</evidence>
<keyword evidence="2" id="KW-0472">Membrane</keyword>
<dbReference type="EnsemblMetazoa" id="SSS_9092s_mrna">
    <property type="protein sequence ID" value="KAF7490997.1"/>
    <property type="gene ID" value="SSS_9092"/>
</dbReference>
<evidence type="ECO:0000313" key="3">
    <source>
        <dbReference type="EMBL" id="KAF7490997.1"/>
    </source>
</evidence>